<feature type="domain" description="HTH myb-type" evidence="8">
    <location>
        <begin position="9"/>
        <end position="61"/>
    </location>
</feature>
<evidence type="ECO:0000256" key="1">
    <source>
        <dbReference type="ARBA" id="ARBA00004123"/>
    </source>
</evidence>
<organism evidence="9 10">
    <name type="scientific">Dioscorea cayennensis subsp. rotundata</name>
    <name type="common">White Guinea yam</name>
    <name type="synonym">Dioscorea rotundata</name>
    <dbReference type="NCBI Taxonomy" id="55577"/>
    <lineage>
        <taxon>Eukaryota</taxon>
        <taxon>Viridiplantae</taxon>
        <taxon>Streptophyta</taxon>
        <taxon>Embryophyta</taxon>
        <taxon>Tracheophyta</taxon>
        <taxon>Spermatophyta</taxon>
        <taxon>Magnoliopsida</taxon>
        <taxon>Liliopsida</taxon>
        <taxon>Dioscoreales</taxon>
        <taxon>Dioscoreaceae</taxon>
        <taxon>Dioscorea</taxon>
    </lineage>
</organism>
<dbReference type="InterPro" id="IPR017930">
    <property type="entry name" value="Myb_dom"/>
</dbReference>
<dbReference type="FunFam" id="1.10.10.60:FF:000001">
    <property type="entry name" value="MYB-related transcription factor"/>
    <property type="match status" value="1"/>
</dbReference>
<dbReference type="SUPFAM" id="SSF46689">
    <property type="entry name" value="Homeodomain-like"/>
    <property type="match status" value="1"/>
</dbReference>
<dbReference type="Gene3D" id="1.10.10.60">
    <property type="entry name" value="Homeodomain-like"/>
    <property type="match status" value="2"/>
</dbReference>
<name>A0AB40B7E6_DIOCR</name>
<feature type="domain" description="HTH myb-type" evidence="8">
    <location>
        <begin position="62"/>
        <end position="116"/>
    </location>
</feature>
<keyword evidence="6" id="KW-0539">Nucleus</keyword>
<dbReference type="Pfam" id="PF00249">
    <property type="entry name" value="Myb_DNA-binding"/>
    <property type="match status" value="2"/>
</dbReference>
<dbReference type="PROSITE" id="PS50090">
    <property type="entry name" value="MYB_LIKE"/>
    <property type="match status" value="2"/>
</dbReference>
<evidence type="ECO:0000259" key="8">
    <source>
        <dbReference type="PROSITE" id="PS51294"/>
    </source>
</evidence>
<dbReference type="GeneID" id="120259192"/>
<dbReference type="PANTHER" id="PTHR47994:SF5">
    <property type="entry name" value="F14D16.11-RELATED"/>
    <property type="match status" value="1"/>
</dbReference>
<keyword evidence="9" id="KW-1185">Reference proteome</keyword>
<evidence type="ECO:0000256" key="3">
    <source>
        <dbReference type="ARBA" id="ARBA00023015"/>
    </source>
</evidence>
<dbReference type="SMART" id="SM00717">
    <property type="entry name" value="SANT"/>
    <property type="match status" value="2"/>
</dbReference>
<dbReference type="InterPro" id="IPR001005">
    <property type="entry name" value="SANT/Myb"/>
</dbReference>
<evidence type="ECO:0000259" key="7">
    <source>
        <dbReference type="PROSITE" id="PS50090"/>
    </source>
</evidence>
<dbReference type="CDD" id="cd00167">
    <property type="entry name" value="SANT"/>
    <property type="match status" value="2"/>
</dbReference>
<evidence type="ECO:0000256" key="6">
    <source>
        <dbReference type="ARBA" id="ARBA00023242"/>
    </source>
</evidence>
<dbReference type="RefSeq" id="XP_039122684.1">
    <property type="nucleotide sequence ID" value="XM_039266750.1"/>
</dbReference>
<dbReference type="GO" id="GO:0003677">
    <property type="term" value="F:DNA binding"/>
    <property type="evidence" value="ECO:0007669"/>
    <property type="project" value="UniProtKB-KW"/>
</dbReference>
<accession>A0AB40B7E6</accession>
<sequence>MGRSPCCDAIGLKKGPWTPEEDKKLMEYIKNNSHGSWRNLPKNAGLNRCGKSCRLRWTNYLRPDIKRGKFTEEEERLIIHLHSILGNKWSSIASQLPGRTDNEIKNYWNTNIKKKLMVMGIDPVTHRRRTDLELLSGLNFSNLNTVMNPLDINALRVLQADAAHLAKLQLVQSLMMSLLGTSAMPSLYNINPSSSGINVNNLQGHDQNDSLFINSFVTPTTTVNSTPSLVTATSPEITINGDQVQEPITNSIDHMSTNSSASTPFESWDGLNYLNDLDTDFSWKDILDQISWSSEL</sequence>
<dbReference type="InterPro" id="IPR015495">
    <property type="entry name" value="Myb_TF_plants"/>
</dbReference>
<keyword evidence="3" id="KW-0805">Transcription regulation</keyword>
<evidence type="ECO:0000313" key="9">
    <source>
        <dbReference type="Proteomes" id="UP001515500"/>
    </source>
</evidence>
<keyword evidence="2" id="KW-0677">Repeat</keyword>
<keyword evidence="4" id="KW-0238">DNA-binding</keyword>
<evidence type="ECO:0000313" key="10">
    <source>
        <dbReference type="RefSeq" id="XP_039122684.1"/>
    </source>
</evidence>
<evidence type="ECO:0000256" key="5">
    <source>
        <dbReference type="ARBA" id="ARBA00023163"/>
    </source>
</evidence>
<dbReference type="FunFam" id="1.10.10.60:FF:000349">
    <property type="entry name" value="Transcription factor MYB39"/>
    <property type="match status" value="1"/>
</dbReference>
<dbReference type="InterPro" id="IPR009057">
    <property type="entry name" value="Homeodomain-like_sf"/>
</dbReference>
<proteinExistence type="predicted"/>
<evidence type="ECO:0000256" key="2">
    <source>
        <dbReference type="ARBA" id="ARBA00022737"/>
    </source>
</evidence>
<feature type="domain" description="Myb-like" evidence="7">
    <location>
        <begin position="62"/>
        <end position="112"/>
    </location>
</feature>
<evidence type="ECO:0000256" key="4">
    <source>
        <dbReference type="ARBA" id="ARBA00023125"/>
    </source>
</evidence>
<dbReference type="PANTHER" id="PTHR47994">
    <property type="entry name" value="F14D16.11-RELATED"/>
    <property type="match status" value="1"/>
</dbReference>
<dbReference type="PROSITE" id="PS51294">
    <property type="entry name" value="HTH_MYB"/>
    <property type="match status" value="2"/>
</dbReference>
<comment type="subcellular location">
    <subcellularLocation>
        <location evidence="1">Nucleus</location>
    </subcellularLocation>
</comment>
<gene>
    <name evidence="10" type="primary">LOC120259192</name>
</gene>
<dbReference type="AlphaFoldDB" id="A0AB40B7E6"/>
<dbReference type="Proteomes" id="UP001515500">
    <property type="component" value="Chromosome 4"/>
</dbReference>
<dbReference type="GO" id="GO:0005634">
    <property type="term" value="C:nucleus"/>
    <property type="evidence" value="ECO:0007669"/>
    <property type="project" value="UniProtKB-SubCell"/>
</dbReference>
<protein>
    <submittedName>
        <fullName evidence="10">Transcription factor MYB93-like</fullName>
    </submittedName>
</protein>
<reference evidence="10" key="1">
    <citation type="submission" date="2025-08" db="UniProtKB">
        <authorList>
            <consortium name="RefSeq"/>
        </authorList>
    </citation>
    <scope>IDENTIFICATION</scope>
</reference>
<feature type="domain" description="Myb-like" evidence="7">
    <location>
        <begin position="9"/>
        <end position="61"/>
    </location>
</feature>
<keyword evidence="5" id="KW-0804">Transcription</keyword>